<dbReference type="PANTHER" id="PTHR24100:SF151">
    <property type="entry name" value="ICOS LIGAND"/>
    <property type="match status" value="1"/>
</dbReference>
<evidence type="ECO:0000256" key="6">
    <source>
        <dbReference type="ARBA" id="ARBA00023319"/>
    </source>
</evidence>
<evidence type="ECO:0000256" key="5">
    <source>
        <dbReference type="ARBA" id="ARBA00023180"/>
    </source>
</evidence>
<feature type="region of interest" description="Disordered" evidence="7">
    <location>
        <begin position="391"/>
        <end position="428"/>
    </location>
</feature>
<evidence type="ECO:0000256" key="7">
    <source>
        <dbReference type="SAM" id="MobiDB-lite"/>
    </source>
</evidence>
<feature type="chain" id="PRO_5025567565" description="Ig-like domain-containing protein" evidence="9">
    <location>
        <begin position="33"/>
        <end position="428"/>
    </location>
</feature>
<keyword evidence="3 8" id="KW-0472">Membrane</keyword>
<keyword evidence="2 9" id="KW-0732">Signal</keyword>
<feature type="domain" description="Ig-like" evidence="10">
    <location>
        <begin position="134"/>
        <end position="253"/>
    </location>
</feature>
<dbReference type="Pfam" id="PF07686">
    <property type="entry name" value="V-set"/>
    <property type="match status" value="2"/>
</dbReference>
<dbReference type="PROSITE" id="PS50835">
    <property type="entry name" value="IG_LIKE"/>
    <property type="match status" value="2"/>
</dbReference>
<dbReference type="SUPFAM" id="SSF48726">
    <property type="entry name" value="Immunoglobulin"/>
    <property type="match status" value="2"/>
</dbReference>
<evidence type="ECO:0000259" key="10">
    <source>
        <dbReference type="PROSITE" id="PS50835"/>
    </source>
</evidence>
<dbReference type="GO" id="GO:0050852">
    <property type="term" value="P:T cell receptor signaling pathway"/>
    <property type="evidence" value="ECO:0007669"/>
    <property type="project" value="TreeGrafter"/>
</dbReference>
<dbReference type="GO" id="GO:0001817">
    <property type="term" value="P:regulation of cytokine production"/>
    <property type="evidence" value="ECO:0007669"/>
    <property type="project" value="TreeGrafter"/>
</dbReference>
<dbReference type="GeneTree" id="ENSGT01050000244843"/>
<keyword evidence="6" id="KW-0393">Immunoglobulin domain</keyword>
<keyword evidence="8" id="KW-0812">Transmembrane</keyword>
<feature type="transmembrane region" description="Helical" evidence="8">
    <location>
        <begin position="268"/>
        <end position="292"/>
    </location>
</feature>
<feature type="compositionally biased region" description="Polar residues" evidence="7">
    <location>
        <begin position="335"/>
        <end position="346"/>
    </location>
</feature>
<accession>A0A671TRB8</accession>
<dbReference type="SMART" id="SM00406">
    <property type="entry name" value="IGv"/>
    <property type="match status" value="2"/>
</dbReference>
<evidence type="ECO:0000256" key="3">
    <source>
        <dbReference type="ARBA" id="ARBA00023136"/>
    </source>
</evidence>
<keyword evidence="5" id="KW-0325">Glycoprotein</keyword>
<sequence length="428" mass="48109">MIQLEHHDLWRMMESMFLSLLFTCLNPTVLLAAQTQLIGSHQPIVALVGDDVLLPCHLEPAVSATYETVVWSKAGLEPKYVHYHQDGRLLFEKQNPTYSLRTRLFMDELQHGNVSMKIFKVKLSDAGTYKCSLPAMKKEADVKLIVGQSDVIGSHQPVKVLVSNDIILPCHLEPPLDVTTLSVEWRRGPALVHVYRNRRDDPVSQDQNFKGRTSLFQDEMTRGNISLKLTDVTEQDAGNYTCSVPKLHKSSVTLVVEPQPARGFHSTLIVIIAVTAVIAVITASALVIYLVIFNGKFLKNRKIRERQRFPKTIQSSDHSTVGDDEDKQFLRPHWTDNSNTNKLSTEATDDKSKLHEKGEKIFQQQNIDMHRHSSREILDISLSTGLCQHDQSTAASTNSSPLKSGNFLQNKDPNNASLKCQHLSESTL</sequence>
<reference evidence="11" key="2">
    <citation type="submission" date="2025-08" db="UniProtKB">
        <authorList>
            <consortium name="Ensembl"/>
        </authorList>
    </citation>
    <scope>IDENTIFICATION</scope>
</reference>
<name>A0A671TRB8_SPAAU</name>
<evidence type="ECO:0000256" key="2">
    <source>
        <dbReference type="ARBA" id="ARBA00022729"/>
    </source>
</evidence>
<gene>
    <name evidence="11" type="primary">LOC115589323</name>
</gene>
<reference evidence="11" key="3">
    <citation type="submission" date="2025-09" db="UniProtKB">
        <authorList>
            <consortium name="Ensembl"/>
        </authorList>
    </citation>
    <scope>IDENTIFICATION</scope>
</reference>
<evidence type="ECO:0000256" key="1">
    <source>
        <dbReference type="ARBA" id="ARBA00004370"/>
    </source>
</evidence>
<dbReference type="AlphaFoldDB" id="A0A671TRB8"/>
<evidence type="ECO:0000256" key="4">
    <source>
        <dbReference type="ARBA" id="ARBA00023157"/>
    </source>
</evidence>
<comment type="subcellular location">
    <subcellularLocation>
        <location evidence="1">Membrane</location>
    </subcellularLocation>
</comment>
<dbReference type="GO" id="GO:0005102">
    <property type="term" value="F:signaling receptor binding"/>
    <property type="evidence" value="ECO:0007669"/>
    <property type="project" value="TreeGrafter"/>
</dbReference>
<dbReference type="InParanoid" id="A0A671TRB8"/>
<dbReference type="Proteomes" id="UP000472265">
    <property type="component" value="Chromosome 10"/>
</dbReference>
<keyword evidence="12" id="KW-1185">Reference proteome</keyword>
<dbReference type="GO" id="GO:0050863">
    <property type="term" value="P:regulation of T cell activation"/>
    <property type="evidence" value="ECO:0007669"/>
    <property type="project" value="UniProtKB-ARBA"/>
</dbReference>
<dbReference type="SMART" id="SM00409">
    <property type="entry name" value="IG"/>
    <property type="match status" value="2"/>
</dbReference>
<dbReference type="SMART" id="SM00408">
    <property type="entry name" value="IGc2"/>
    <property type="match status" value="2"/>
</dbReference>
<feature type="region of interest" description="Disordered" evidence="7">
    <location>
        <begin position="309"/>
        <end position="355"/>
    </location>
</feature>
<evidence type="ECO:0000313" key="12">
    <source>
        <dbReference type="Proteomes" id="UP000472265"/>
    </source>
</evidence>
<dbReference type="Gene3D" id="2.60.40.10">
    <property type="entry name" value="Immunoglobulins"/>
    <property type="match status" value="2"/>
</dbReference>
<reference evidence="11" key="1">
    <citation type="submission" date="2021-04" db="EMBL/GenBank/DDBJ databases">
        <authorList>
            <consortium name="Wellcome Sanger Institute Data Sharing"/>
        </authorList>
    </citation>
    <scope>NUCLEOTIDE SEQUENCE [LARGE SCALE GENOMIC DNA]</scope>
</reference>
<dbReference type="InterPro" id="IPR050504">
    <property type="entry name" value="IgSF_BTN/MOG"/>
</dbReference>
<evidence type="ECO:0000256" key="8">
    <source>
        <dbReference type="SAM" id="Phobius"/>
    </source>
</evidence>
<dbReference type="InterPro" id="IPR036179">
    <property type="entry name" value="Ig-like_dom_sf"/>
</dbReference>
<dbReference type="InterPro" id="IPR003599">
    <property type="entry name" value="Ig_sub"/>
</dbReference>
<dbReference type="GO" id="GO:1903037">
    <property type="term" value="P:regulation of leukocyte cell-cell adhesion"/>
    <property type="evidence" value="ECO:0007669"/>
    <property type="project" value="UniProtKB-ARBA"/>
</dbReference>
<dbReference type="Ensembl" id="ENSSAUT00010003529.1">
    <property type="protein sequence ID" value="ENSSAUP00010003257.1"/>
    <property type="gene ID" value="ENSSAUG00010001714.1"/>
</dbReference>
<dbReference type="InterPro" id="IPR003598">
    <property type="entry name" value="Ig_sub2"/>
</dbReference>
<keyword evidence="4" id="KW-1015">Disulfide bond</keyword>
<keyword evidence="8" id="KW-1133">Transmembrane helix</keyword>
<dbReference type="GO" id="GO:0009897">
    <property type="term" value="C:external side of plasma membrane"/>
    <property type="evidence" value="ECO:0007669"/>
    <property type="project" value="TreeGrafter"/>
</dbReference>
<proteinExistence type="predicted"/>
<dbReference type="InterPro" id="IPR013783">
    <property type="entry name" value="Ig-like_fold"/>
</dbReference>
<organism evidence="11 12">
    <name type="scientific">Sparus aurata</name>
    <name type="common">Gilthead sea bream</name>
    <dbReference type="NCBI Taxonomy" id="8175"/>
    <lineage>
        <taxon>Eukaryota</taxon>
        <taxon>Metazoa</taxon>
        <taxon>Chordata</taxon>
        <taxon>Craniata</taxon>
        <taxon>Vertebrata</taxon>
        <taxon>Euteleostomi</taxon>
        <taxon>Actinopterygii</taxon>
        <taxon>Neopterygii</taxon>
        <taxon>Teleostei</taxon>
        <taxon>Neoteleostei</taxon>
        <taxon>Acanthomorphata</taxon>
        <taxon>Eupercaria</taxon>
        <taxon>Spariformes</taxon>
        <taxon>Sparidae</taxon>
        <taxon>Sparus</taxon>
    </lineage>
</organism>
<dbReference type="FunFam" id="2.60.40.10:FF:000142">
    <property type="entry name" value="V-set domain-containing T-cell activation inhibitor 1"/>
    <property type="match status" value="2"/>
</dbReference>
<dbReference type="FunCoup" id="A0A671TRB8">
    <property type="interactions" value="167"/>
</dbReference>
<dbReference type="InterPro" id="IPR007110">
    <property type="entry name" value="Ig-like_dom"/>
</dbReference>
<feature type="signal peptide" evidence="9">
    <location>
        <begin position="1"/>
        <end position="32"/>
    </location>
</feature>
<feature type="domain" description="Ig-like" evidence="10">
    <location>
        <begin position="27"/>
        <end position="133"/>
    </location>
</feature>
<dbReference type="InterPro" id="IPR013106">
    <property type="entry name" value="Ig_V-set"/>
</dbReference>
<protein>
    <recommendedName>
        <fullName evidence="10">Ig-like domain-containing protein</fullName>
    </recommendedName>
</protein>
<evidence type="ECO:0000256" key="9">
    <source>
        <dbReference type="SAM" id="SignalP"/>
    </source>
</evidence>
<dbReference type="PANTHER" id="PTHR24100">
    <property type="entry name" value="BUTYROPHILIN"/>
    <property type="match status" value="1"/>
</dbReference>
<evidence type="ECO:0000313" key="11">
    <source>
        <dbReference type="Ensembl" id="ENSSAUP00010003257.1"/>
    </source>
</evidence>